<dbReference type="PANTHER" id="PTHR33710:SF71">
    <property type="entry name" value="ENDONUCLEASE_EXONUCLEASE_PHOSPHATASE DOMAIN-CONTAINING PROTEIN"/>
    <property type="match status" value="1"/>
</dbReference>
<dbReference type="InParanoid" id="A0A1Q3AYI1"/>
<name>A0A1Q3AYI1_CEPFO</name>
<dbReference type="EMBL" id="BDDD01000170">
    <property type="protein sequence ID" value="GAV60811.1"/>
    <property type="molecule type" value="Genomic_DNA"/>
</dbReference>
<keyword evidence="2" id="KW-1185">Reference proteome</keyword>
<organism evidence="1 2">
    <name type="scientific">Cephalotus follicularis</name>
    <name type="common">Albany pitcher plant</name>
    <dbReference type="NCBI Taxonomy" id="3775"/>
    <lineage>
        <taxon>Eukaryota</taxon>
        <taxon>Viridiplantae</taxon>
        <taxon>Streptophyta</taxon>
        <taxon>Embryophyta</taxon>
        <taxon>Tracheophyta</taxon>
        <taxon>Spermatophyta</taxon>
        <taxon>Magnoliopsida</taxon>
        <taxon>eudicotyledons</taxon>
        <taxon>Gunneridae</taxon>
        <taxon>Pentapetalae</taxon>
        <taxon>rosids</taxon>
        <taxon>fabids</taxon>
        <taxon>Oxalidales</taxon>
        <taxon>Cephalotaceae</taxon>
        <taxon>Cephalotus</taxon>
    </lineage>
</organism>
<evidence type="ECO:0000313" key="1">
    <source>
        <dbReference type="EMBL" id="GAV60811.1"/>
    </source>
</evidence>
<comment type="caution">
    <text evidence="1">The sequence shown here is derived from an EMBL/GenBank/DDBJ whole genome shotgun (WGS) entry which is preliminary data.</text>
</comment>
<dbReference type="InterPro" id="IPR036691">
    <property type="entry name" value="Endo/exonu/phosph_ase_sf"/>
</dbReference>
<dbReference type="AlphaFoldDB" id="A0A1Q3AYI1"/>
<dbReference type="SUPFAM" id="SSF56219">
    <property type="entry name" value="DNase I-like"/>
    <property type="match status" value="1"/>
</dbReference>
<dbReference type="Gene3D" id="3.60.10.10">
    <property type="entry name" value="Endonuclease/exonuclease/phosphatase"/>
    <property type="match status" value="1"/>
</dbReference>
<protein>
    <submittedName>
        <fullName evidence="1">Exo_endo_phos domain-containing protein</fullName>
    </submittedName>
</protein>
<reference evidence="2" key="1">
    <citation type="submission" date="2016-04" db="EMBL/GenBank/DDBJ databases">
        <title>Cephalotus genome sequencing.</title>
        <authorList>
            <person name="Fukushima K."/>
            <person name="Hasebe M."/>
            <person name="Fang X."/>
        </authorList>
    </citation>
    <scope>NUCLEOTIDE SEQUENCE [LARGE SCALE GENOMIC DNA]</scope>
    <source>
        <strain evidence="2">cv. St1</strain>
    </source>
</reference>
<sequence length="101" mass="11927">MCDRNERQSLWGDLIYYSNRFKNESWVVVGDFNVTKCGSEHTSNGNMTKAMAYFNKTIVSAKLEDLRSTRFHYTWSNRRIGNGVISKKLDRAMGNWFWFKN</sequence>
<evidence type="ECO:0000313" key="2">
    <source>
        <dbReference type="Proteomes" id="UP000187406"/>
    </source>
</evidence>
<accession>A0A1Q3AYI1</accession>
<dbReference type="Proteomes" id="UP000187406">
    <property type="component" value="Unassembled WGS sequence"/>
</dbReference>
<proteinExistence type="predicted"/>
<gene>
    <name evidence="1" type="ORF">CFOL_v3_04339</name>
</gene>
<dbReference type="PANTHER" id="PTHR33710">
    <property type="entry name" value="BNAC02G09200D PROTEIN"/>
    <property type="match status" value="1"/>
</dbReference>